<protein>
    <submittedName>
        <fullName evidence="16">Probable LRR receptor-like serine/threonine-protein kinase At5g48740</fullName>
    </submittedName>
</protein>
<dbReference type="InterPro" id="IPR011009">
    <property type="entry name" value="Kinase-like_dom_sf"/>
</dbReference>
<keyword evidence="6" id="KW-0677">Repeat</keyword>
<dbReference type="InterPro" id="IPR003591">
    <property type="entry name" value="Leu-rich_rpt_typical-subtyp"/>
</dbReference>
<evidence type="ECO:0000256" key="11">
    <source>
        <dbReference type="ARBA" id="ARBA00023136"/>
    </source>
</evidence>
<evidence type="ECO:0000256" key="4">
    <source>
        <dbReference type="ARBA" id="ARBA00022692"/>
    </source>
</evidence>
<keyword evidence="7 12" id="KW-0547">Nucleotide-binding</keyword>
<feature type="domain" description="Protein kinase" evidence="14">
    <location>
        <begin position="680"/>
        <end position="962"/>
    </location>
</feature>
<organism evidence="15 16">
    <name type="scientific">Rhodamnia argentea</name>
    <dbReference type="NCBI Taxonomy" id="178133"/>
    <lineage>
        <taxon>Eukaryota</taxon>
        <taxon>Viridiplantae</taxon>
        <taxon>Streptophyta</taxon>
        <taxon>Embryophyta</taxon>
        <taxon>Tracheophyta</taxon>
        <taxon>Spermatophyta</taxon>
        <taxon>Magnoliopsida</taxon>
        <taxon>eudicotyledons</taxon>
        <taxon>Gunneridae</taxon>
        <taxon>Pentapetalae</taxon>
        <taxon>rosids</taxon>
        <taxon>malvids</taxon>
        <taxon>Myrtales</taxon>
        <taxon>Myrtaceae</taxon>
        <taxon>Myrtoideae</taxon>
        <taxon>Myrteae</taxon>
        <taxon>Australasian group</taxon>
        <taxon>Rhodamnia</taxon>
    </lineage>
</organism>
<dbReference type="PROSITE" id="PS51450">
    <property type="entry name" value="LRR"/>
    <property type="match status" value="1"/>
</dbReference>
<dbReference type="InterPro" id="IPR024788">
    <property type="entry name" value="Malectin-like_Carb-bd_dom"/>
</dbReference>
<dbReference type="PROSITE" id="PS50011">
    <property type="entry name" value="PROTEIN_KINASE_DOM"/>
    <property type="match status" value="1"/>
</dbReference>
<evidence type="ECO:0000259" key="14">
    <source>
        <dbReference type="PROSITE" id="PS50011"/>
    </source>
</evidence>
<dbReference type="InterPro" id="IPR001611">
    <property type="entry name" value="Leu-rich_rpt"/>
</dbReference>
<dbReference type="Pfam" id="PF13855">
    <property type="entry name" value="LRR_8"/>
    <property type="match status" value="1"/>
</dbReference>
<dbReference type="Gene3D" id="3.30.200.20">
    <property type="entry name" value="Phosphorylase Kinase, domain 1"/>
    <property type="match status" value="1"/>
</dbReference>
<keyword evidence="2" id="KW-0433">Leucine-rich repeat</keyword>
<evidence type="ECO:0000256" key="7">
    <source>
        <dbReference type="ARBA" id="ARBA00022741"/>
    </source>
</evidence>
<evidence type="ECO:0000256" key="5">
    <source>
        <dbReference type="ARBA" id="ARBA00022729"/>
    </source>
</evidence>
<reference evidence="15" key="1">
    <citation type="submission" date="2025-05" db="UniProtKB">
        <authorList>
            <consortium name="RefSeq"/>
        </authorList>
    </citation>
    <scope>NUCLEOTIDE SEQUENCE [LARGE SCALE GENOMIC DNA]</scope>
</reference>
<keyword evidence="9 12" id="KW-0067">ATP-binding</keyword>
<evidence type="ECO:0000256" key="8">
    <source>
        <dbReference type="ARBA" id="ARBA00022777"/>
    </source>
</evidence>
<reference evidence="16" key="2">
    <citation type="submission" date="2025-08" db="UniProtKB">
        <authorList>
            <consortium name="RefSeq"/>
        </authorList>
    </citation>
    <scope>IDENTIFICATION</scope>
    <source>
        <tissue evidence="16">Leaf</tissue>
    </source>
</reference>
<feature type="binding site" evidence="12">
    <location>
        <position position="708"/>
    </location>
    <ligand>
        <name>ATP</name>
        <dbReference type="ChEBI" id="CHEBI:30616"/>
    </ligand>
</feature>
<comment type="subcellular location">
    <subcellularLocation>
        <location evidence="1">Membrane</location>
        <topology evidence="1">Single-pass membrane protein</topology>
    </subcellularLocation>
</comment>
<dbReference type="PROSITE" id="PS00107">
    <property type="entry name" value="PROTEIN_KINASE_ATP"/>
    <property type="match status" value="1"/>
</dbReference>
<dbReference type="InterPro" id="IPR017441">
    <property type="entry name" value="Protein_kinase_ATP_BS"/>
</dbReference>
<dbReference type="InterPro" id="IPR000719">
    <property type="entry name" value="Prot_kinase_dom"/>
</dbReference>
<dbReference type="InterPro" id="IPR008271">
    <property type="entry name" value="Ser/Thr_kinase_AS"/>
</dbReference>
<dbReference type="Gene3D" id="2.60.120.430">
    <property type="entry name" value="Galactose-binding lectin"/>
    <property type="match status" value="1"/>
</dbReference>
<keyword evidence="5" id="KW-0732">Signal</keyword>
<dbReference type="RefSeq" id="XP_030547795.2">
    <property type="nucleotide sequence ID" value="XM_030691935.2"/>
</dbReference>
<name>A0A8B8QL77_9MYRT</name>
<feature type="transmembrane region" description="Helical" evidence="13">
    <location>
        <begin position="619"/>
        <end position="643"/>
    </location>
</feature>
<dbReference type="SUPFAM" id="SSF56112">
    <property type="entry name" value="Protein kinase-like (PK-like)"/>
    <property type="match status" value="1"/>
</dbReference>
<evidence type="ECO:0000256" key="12">
    <source>
        <dbReference type="PROSITE-ProRule" id="PRU10141"/>
    </source>
</evidence>
<evidence type="ECO:0000256" key="3">
    <source>
        <dbReference type="ARBA" id="ARBA00022679"/>
    </source>
</evidence>
<keyword evidence="8" id="KW-0418">Kinase</keyword>
<evidence type="ECO:0000256" key="10">
    <source>
        <dbReference type="ARBA" id="ARBA00022989"/>
    </source>
</evidence>
<dbReference type="GO" id="GO:0016020">
    <property type="term" value="C:membrane"/>
    <property type="evidence" value="ECO:0007669"/>
    <property type="project" value="UniProtKB-SubCell"/>
</dbReference>
<dbReference type="PANTHER" id="PTHR45631:SF21">
    <property type="entry name" value="PROTEIN KINASE DOMAIN-CONTAINING PROTEIN"/>
    <property type="match status" value="1"/>
</dbReference>
<accession>A0A8B8QL77</accession>
<keyword evidence="10 13" id="KW-1133">Transmembrane helix</keyword>
<dbReference type="SMART" id="SM00220">
    <property type="entry name" value="S_TKc"/>
    <property type="match status" value="1"/>
</dbReference>
<evidence type="ECO:0000313" key="16">
    <source>
        <dbReference type="RefSeq" id="XP_030547795.2"/>
    </source>
</evidence>
<evidence type="ECO:0000256" key="1">
    <source>
        <dbReference type="ARBA" id="ARBA00004167"/>
    </source>
</evidence>
<evidence type="ECO:0000256" key="9">
    <source>
        <dbReference type="ARBA" id="ARBA00022840"/>
    </source>
</evidence>
<dbReference type="Pfam" id="PF00069">
    <property type="entry name" value="Pkinase"/>
    <property type="match status" value="1"/>
</dbReference>
<evidence type="ECO:0000256" key="6">
    <source>
        <dbReference type="ARBA" id="ARBA00022737"/>
    </source>
</evidence>
<dbReference type="PROSITE" id="PS00108">
    <property type="entry name" value="PROTEIN_KINASE_ST"/>
    <property type="match status" value="1"/>
</dbReference>
<keyword evidence="11 13" id="KW-0472">Membrane</keyword>
<dbReference type="PANTHER" id="PTHR45631">
    <property type="entry name" value="OS07G0107800 PROTEIN-RELATED"/>
    <property type="match status" value="1"/>
</dbReference>
<keyword evidence="3" id="KW-0808">Transferase</keyword>
<dbReference type="InterPro" id="IPR032675">
    <property type="entry name" value="LRR_dom_sf"/>
</dbReference>
<dbReference type="Gene3D" id="1.10.510.10">
    <property type="entry name" value="Transferase(Phosphotransferase) domain 1"/>
    <property type="match status" value="1"/>
</dbReference>
<dbReference type="Pfam" id="PF12819">
    <property type="entry name" value="Malectin_like"/>
    <property type="match status" value="1"/>
</dbReference>
<dbReference type="KEGG" id="rarg:115753361"/>
<evidence type="ECO:0000256" key="13">
    <source>
        <dbReference type="SAM" id="Phobius"/>
    </source>
</evidence>
<evidence type="ECO:0000313" key="15">
    <source>
        <dbReference type="Proteomes" id="UP000827889"/>
    </source>
</evidence>
<sequence>MLLNFSDQSPNDVLLLLQVNLPFVPYITSNSDRSHPICHVQPQRQLFLELCLGFEEESPKIEEPNHMGLKILSVSFALLCCFCSLGFCDQDGFLSLACGGTTNYTDSSNIFWITDSDFISTGKTTYINDIDGTSSGVSLRFFPDSKGRNCYRLPLRNISSLILVRSQFVYKNYDGQGKPPAFSVSLGTAMASTINLTSNDPWTEEFVWPVNKDTLSFCLHRIPNGGTPVISSLEVRPLPPEAYKSGMGDFPNKSLRKSYRIDSGYTNGSLKYPADPYDRIWDADKSFTPFHVTRGFKVQVEFNLSGLLESPPPAVLQTARVLARKEVMTYNFPLDSLGDYYVVLYFAGILPISPSFDVIINGDIVQSNYTVKTSEASALYVTRKGIKSLNVTFKSKSFFPQVNAIEVYEIVDIPLEASSTTVSALQVIEQFTGLDLGWEDDPCSPKPWDHVECEGSLVTSLELSDINLRSVSPTFGDLLDLKTLDLHNTSLAGEIQNLDSLQNLKKLNLSFNKLTSFGSDWENLISLQVLDLQNNSLEGDVPDGLGELKDLRLLDLENNLLQGTLPDSLNRESLEVRTLGNLCLSFSSTACADASSNPSIEAPQVTIVPKRNKRGHNHLAIILGAVGGASLAILLIPLFIFMYRRRGRTEMSYTERAAADMRNWNAAKIFSYKEIKTATNNFKEVIGHGSFGSVYLGKLPDGKLVAVKVRFDKSQLGADSFINEVRLLSQVRHQNLVSLEGFCYESQRQILVYEYLPGGSLADHLYGPNSKKFSLSWVRRLKIAVDAAKGLDYLHKGSNPRIIHRDIKCSNILLDKEMNARLCDFGLSKQMIQPDATHVTTVVKGTAGYLDPEYYSTQQLTEKSDVYSFGVVLLELICGREPLNHSGTPDSFNLVLWAKPYLQAGAFEIVDESLGGSFDVESMRKVAKIAVRSVERDASQRPTIAQILSVLKESYSIQLSYLAASGHMN</sequence>
<proteinExistence type="predicted"/>
<dbReference type="GO" id="GO:0004674">
    <property type="term" value="F:protein serine/threonine kinase activity"/>
    <property type="evidence" value="ECO:0007669"/>
    <property type="project" value="UniProtKB-KW"/>
</dbReference>
<dbReference type="GO" id="GO:0005524">
    <property type="term" value="F:ATP binding"/>
    <property type="evidence" value="ECO:0007669"/>
    <property type="project" value="UniProtKB-UniRule"/>
</dbReference>
<dbReference type="Gene3D" id="3.80.10.10">
    <property type="entry name" value="Ribonuclease Inhibitor"/>
    <property type="match status" value="1"/>
</dbReference>
<evidence type="ECO:0000256" key="2">
    <source>
        <dbReference type="ARBA" id="ARBA00022614"/>
    </source>
</evidence>
<dbReference type="AlphaFoldDB" id="A0A8B8QL77"/>
<keyword evidence="15" id="KW-1185">Reference proteome</keyword>
<dbReference type="GeneID" id="115753361"/>
<dbReference type="SUPFAM" id="SSF52058">
    <property type="entry name" value="L domain-like"/>
    <property type="match status" value="1"/>
</dbReference>
<keyword evidence="4 13" id="KW-0812">Transmembrane</keyword>
<dbReference type="Proteomes" id="UP000827889">
    <property type="component" value="Chromosome 1"/>
</dbReference>
<dbReference type="CDD" id="cd14066">
    <property type="entry name" value="STKc_IRAK"/>
    <property type="match status" value="1"/>
</dbReference>
<dbReference type="SMART" id="SM00369">
    <property type="entry name" value="LRR_TYP"/>
    <property type="match status" value="3"/>
</dbReference>
<gene>
    <name evidence="16" type="primary">LOC115753361</name>
</gene>